<dbReference type="RefSeq" id="WP_344911959.1">
    <property type="nucleotide sequence ID" value="NZ_BAAAYO010000010.1"/>
</dbReference>
<dbReference type="Proteomes" id="UP001589619">
    <property type="component" value="Unassembled WGS sequence"/>
</dbReference>
<dbReference type="SUPFAM" id="SSF101874">
    <property type="entry name" value="YceI-like"/>
    <property type="match status" value="1"/>
</dbReference>
<evidence type="ECO:0000256" key="1">
    <source>
        <dbReference type="ARBA" id="ARBA00008812"/>
    </source>
</evidence>
<feature type="region of interest" description="Disordered" evidence="2">
    <location>
        <begin position="49"/>
        <end position="75"/>
    </location>
</feature>
<dbReference type="InterPro" id="IPR036761">
    <property type="entry name" value="TTHA0802/YceI-like_sf"/>
</dbReference>
<dbReference type="EMBL" id="JBHMAG010000007">
    <property type="protein sequence ID" value="MFB9751445.1"/>
    <property type="molecule type" value="Genomic_DNA"/>
</dbReference>
<accession>A0ABV5VTG2</accession>
<comment type="similarity">
    <text evidence="1">Belongs to the UPF0312 family.</text>
</comment>
<dbReference type="Gene3D" id="2.40.128.110">
    <property type="entry name" value="Lipid/polyisoprenoid-binding, YceI-like"/>
    <property type="match status" value="1"/>
</dbReference>
<comment type="caution">
    <text evidence="4">The sequence shown here is derived from an EMBL/GenBank/DDBJ whole genome shotgun (WGS) entry which is preliminary data.</text>
</comment>
<dbReference type="PANTHER" id="PTHR34406">
    <property type="entry name" value="PROTEIN YCEI"/>
    <property type="match status" value="1"/>
</dbReference>
<dbReference type="Pfam" id="PF04264">
    <property type="entry name" value="YceI"/>
    <property type="match status" value="1"/>
</dbReference>
<dbReference type="SMART" id="SM00867">
    <property type="entry name" value="YceI"/>
    <property type="match status" value="1"/>
</dbReference>
<gene>
    <name evidence="4" type="ORF">ACFFNY_07680</name>
</gene>
<protein>
    <submittedName>
        <fullName evidence="4">YceI family protein</fullName>
    </submittedName>
</protein>
<evidence type="ECO:0000313" key="5">
    <source>
        <dbReference type="Proteomes" id="UP001589619"/>
    </source>
</evidence>
<dbReference type="PANTHER" id="PTHR34406:SF1">
    <property type="entry name" value="PROTEIN YCEI"/>
    <property type="match status" value="1"/>
</dbReference>
<evidence type="ECO:0000313" key="4">
    <source>
        <dbReference type="EMBL" id="MFB9751445.1"/>
    </source>
</evidence>
<feature type="domain" description="Lipid/polyisoprenoid-binding YceI-like" evidence="3">
    <location>
        <begin position="84"/>
        <end position="250"/>
    </location>
</feature>
<keyword evidence="5" id="KW-1185">Reference proteome</keyword>
<reference evidence="4 5" key="1">
    <citation type="submission" date="2024-09" db="EMBL/GenBank/DDBJ databases">
        <authorList>
            <person name="Sun Q."/>
            <person name="Mori K."/>
        </authorList>
    </citation>
    <scope>NUCLEOTIDE SEQUENCE [LARGE SCALE GENOMIC DNA]</scope>
    <source>
        <strain evidence="4 5">JCM 12520</strain>
    </source>
</reference>
<name>A0ABV5VTG2_9BACL</name>
<evidence type="ECO:0000259" key="3">
    <source>
        <dbReference type="SMART" id="SM00867"/>
    </source>
</evidence>
<proteinExistence type="inferred from homology"/>
<organism evidence="4 5">
    <name type="scientific">Paenibacillus hodogayensis</name>
    <dbReference type="NCBI Taxonomy" id="279208"/>
    <lineage>
        <taxon>Bacteria</taxon>
        <taxon>Bacillati</taxon>
        <taxon>Bacillota</taxon>
        <taxon>Bacilli</taxon>
        <taxon>Bacillales</taxon>
        <taxon>Paenibacillaceae</taxon>
        <taxon>Paenibacillus</taxon>
    </lineage>
</organism>
<feature type="compositionally biased region" description="Polar residues" evidence="2">
    <location>
        <begin position="49"/>
        <end position="69"/>
    </location>
</feature>
<dbReference type="InterPro" id="IPR007372">
    <property type="entry name" value="Lipid/polyisoprenoid-bd_YceI"/>
</dbReference>
<sequence length="251" mass="26247">MANRPKTSKNKNVLYASGLALLLLAGGYTAYDYYAGNHVEIEQVIPSAGQASPGQNASPASPSQGNSGQAAAADAVPADKLNGTWSTVDGSSKVYVSVTTSKETVNIAGDKVKGQWTVNVADPAQTKGQGEVEIASLNSGNNQRDNHIKSDDLLQAASHPKAAFAVTSFEGLPAAWKEGQVVPLKIKGSLTVKGITKDVVFDANALYEKAQLKLSGSTVVTFGDFGMKNPHTVVLAAENNLTVRMELVFGK</sequence>
<evidence type="ECO:0000256" key="2">
    <source>
        <dbReference type="SAM" id="MobiDB-lite"/>
    </source>
</evidence>